<dbReference type="Proteomes" id="UP001302126">
    <property type="component" value="Unassembled WGS sequence"/>
</dbReference>
<feature type="region of interest" description="Disordered" evidence="1">
    <location>
        <begin position="18"/>
        <end position="40"/>
    </location>
</feature>
<reference evidence="3" key="1">
    <citation type="journal article" date="2023" name="Mol. Phylogenet. Evol.">
        <title>Genome-scale phylogeny and comparative genomics of the fungal order Sordariales.</title>
        <authorList>
            <person name="Hensen N."/>
            <person name="Bonometti L."/>
            <person name="Westerberg I."/>
            <person name="Brannstrom I.O."/>
            <person name="Guillou S."/>
            <person name="Cros-Aarteil S."/>
            <person name="Calhoun S."/>
            <person name="Haridas S."/>
            <person name="Kuo A."/>
            <person name="Mondo S."/>
            <person name="Pangilinan J."/>
            <person name="Riley R."/>
            <person name="LaButti K."/>
            <person name="Andreopoulos B."/>
            <person name="Lipzen A."/>
            <person name="Chen C."/>
            <person name="Yan M."/>
            <person name="Daum C."/>
            <person name="Ng V."/>
            <person name="Clum A."/>
            <person name="Steindorff A."/>
            <person name="Ohm R.A."/>
            <person name="Martin F."/>
            <person name="Silar P."/>
            <person name="Natvig D.O."/>
            <person name="Lalanne C."/>
            <person name="Gautier V."/>
            <person name="Ament-Velasquez S.L."/>
            <person name="Kruys A."/>
            <person name="Hutchinson M.I."/>
            <person name="Powell A.J."/>
            <person name="Barry K."/>
            <person name="Miller A.N."/>
            <person name="Grigoriev I.V."/>
            <person name="Debuchy R."/>
            <person name="Gladieux P."/>
            <person name="Hiltunen Thoren M."/>
            <person name="Johannesson H."/>
        </authorList>
    </citation>
    <scope>NUCLEOTIDE SEQUENCE</scope>
    <source>
        <strain evidence="3">PSN309</strain>
    </source>
</reference>
<keyword evidence="2" id="KW-0812">Transmembrane</keyword>
<accession>A0AAN6WJI9</accession>
<evidence type="ECO:0000313" key="3">
    <source>
        <dbReference type="EMBL" id="KAK4182416.1"/>
    </source>
</evidence>
<proteinExistence type="predicted"/>
<sequence>GPRYTAIRAFGTSLQRFAQPSRFQKPGSKPAAEPQVISDADAKDIQDIKRRAQETINASKVTIVPRPVATGRPVKAEPERKIPKIADINSKEYKQAERKWVSTMVALPILLVTSYYLFDR</sequence>
<evidence type="ECO:0000313" key="4">
    <source>
        <dbReference type="Proteomes" id="UP001302126"/>
    </source>
</evidence>
<dbReference type="AlphaFoldDB" id="A0AAN6WJI9"/>
<comment type="caution">
    <text evidence="3">The sequence shown here is derived from an EMBL/GenBank/DDBJ whole genome shotgun (WGS) entry which is preliminary data.</text>
</comment>
<name>A0AAN6WJI9_9PEZI</name>
<organism evidence="3 4">
    <name type="scientific">Podospora australis</name>
    <dbReference type="NCBI Taxonomy" id="1536484"/>
    <lineage>
        <taxon>Eukaryota</taxon>
        <taxon>Fungi</taxon>
        <taxon>Dikarya</taxon>
        <taxon>Ascomycota</taxon>
        <taxon>Pezizomycotina</taxon>
        <taxon>Sordariomycetes</taxon>
        <taxon>Sordariomycetidae</taxon>
        <taxon>Sordariales</taxon>
        <taxon>Podosporaceae</taxon>
        <taxon>Podospora</taxon>
    </lineage>
</organism>
<gene>
    <name evidence="3" type="ORF">QBC35DRAFT_353328</name>
</gene>
<keyword evidence="2" id="KW-0472">Membrane</keyword>
<keyword evidence="2" id="KW-1133">Transmembrane helix</keyword>
<protein>
    <submittedName>
        <fullName evidence="3">Uncharacterized protein</fullName>
    </submittedName>
</protein>
<evidence type="ECO:0000256" key="1">
    <source>
        <dbReference type="SAM" id="MobiDB-lite"/>
    </source>
</evidence>
<feature type="non-terminal residue" evidence="3">
    <location>
        <position position="120"/>
    </location>
</feature>
<feature type="transmembrane region" description="Helical" evidence="2">
    <location>
        <begin position="100"/>
        <end position="118"/>
    </location>
</feature>
<keyword evidence="4" id="KW-1185">Reference proteome</keyword>
<dbReference type="EMBL" id="MU864663">
    <property type="protein sequence ID" value="KAK4182416.1"/>
    <property type="molecule type" value="Genomic_DNA"/>
</dbReference>
<feature type="non-terminal residue" evidence="3">
    <location>
        <position position="1"/>
    </location>
</feature>
<reference evidence="3" key="2">
    <citation type="submission" date="2023-05" db="EMBL/GenBank/DDBJ databases">
        <authorList>
            <consortium name="Lawrence Berkeley National Laboratory"/>
            <person name="Steindorff A."/>
            <person name="Hensen N."/>
            <person name="Bonometti L."/>
            <person name="Westerberg I."/>
            <person name="Brannstrom I.O."/>
            <person name="Guillou S."/>
            <person name="Cros-Aarteil S."/>
            <person name="Calhoun S."/>
            <person name="Haridas S."/>
            <person name="Kuo A."/>
            <person name="Mondo S."/>
            <person name="Pangilinan J."/>
            <person name="Riley R."/>
            <person name="Labutti K."/>
            <person name="Andreopoulos B."/>
            <person name="Lipzen A."/>
            <person name="Chen C."/>
            <person name="Yanf M."/>
            <person name="Daum C."/>
            <person name="Ng V."/>
            <person name="Clum A."/>
            <person name="Ohm R."/>
            <person name="Martin F."/>
            <person name="Silar P."/>
            <person name="Natvig D."/>
            <person name="Lalanne C."/>
            <person name="Gautier V."/>
            <person name="Ament-Velasquez S.L."/>
            <person name="Kruys A."/>
            <person name="Hutchinson M.I."/>
            <person name="Powell A.J."/>
            <person name="Barry K."/>
            <person name="Miller A.N."/>
            <person name="Grigoriev I.V."/>
            <person name="Debuchy R."/>
            <person name="Gladieux P."/>
            <person name="Thoren M.H."/>
            <person name="Johannesson H."/>
        </authorList>
    </citation>
    <scope>NUCLEOTIDE SEQUENCE</scope>
    <source>
        <strain evidence="3">PSN309</strain>
    </source>
</reference>
<evidence type="ECO:0000256" key="2">
    <source>
        <dbReference type="SAM" id="Phobius"/>
    </source>
</evidence>